<name>A0A5C3QL39_9AGAR</name>
<organism evidence="2 3">
    <name type="scientific">Pterulicium gracile</name>
    <dbReference type="NCBI Taxonomy" id="1884261"/>
    <lineage>
        <taxon>Eukaryota</taxon>
        <taxon>Fungi</taxon>
        <taxon>Dikarya</taxon>
        <taxon>Basidiomycota</taxon>
        <taxon>Agaricomycotina</taxon>
        <taxon>Agaricomycetes</taxon>
        <taxon>Agaricomycetidae</taxon>
        <taxon>Agaricales</taxon>
        <taxon>Pleurotineae</taxon>
        <taxon>Pterulaceae</taxon>
        <taxon>Pterulicium</taxon>
    </lineage>
</organism>
<sequence length="327" mass="36285">MQDVWRQRSDHARISGEEEKAPQRRESEEQNVLILLRKLREGVSSTNRRDAFAGRVYQTSLCLFILFESSRQFMPLVPHDPETPPHIHIIPLLHHLVTAYPSQRSYYAYHDSLQMKKTSHDSDPHVAAESGLPPDLQSWLSDLTQSMRRGTWLRFNNLSQLSAIPGLPLPSLNNEDKLALEFASPDLQSMSPLTPGSKSALTPTSANPASALAPKSDHPISDPLDIPTLIRLSIAHLLHTLRSKGRQSAWSVLKKSYLEFGCGSESAAWLARGLSLPTSLTLGMSNVASAEKAKSADLEGWMSARCAQGEVKRKEGVVGRWVVCRGR</sequence>
<feature type="compositionally biased region" description="Polar residues" evidence="1">
    <location>
        <begin position="189"/>
        <end position="208"/>
    </location>
</feature>
<dbReference type="EMBL" id="ML178822">
    <property type="protein sequence ID" value="TFL02653.1"/>
    <property type="molecule type" value="Genomic_DNA"/>
</dbReference>
<evidence type="ECO:0000256" key="1">
    <source>
        <dbReference type="SAM" id="MobiDB-lite"/>
    </source>
</evidence>
<dbReference type="OrthoDB" id="2100128at2759"/>
<accession>A0A5C3QL39</accession>
<dbReference type="STRING" id="1884261.A0A5C3QL39"/>
<evidence type="ECO:0000313" key="3">
    <source>
        <dbReference type="Proteomes" id="UP000305067"/>
    </source>
</evidence>
<keyword evidence="3" id="KW-1185">Reference proteome</keyword>
<feature type="region of interest" description="Disordered" evidence="1">
    <location>
        <begin position="189"/>
        <end position="218"/>
    </location>
</feature>
<evidence type="ECO:0000313" key="2">
    <source>
        <dbReference type="EMBL" id="TFL02653.1"/>
    </source>
</evidence>
<reference evidence="2 3" key="1">
    <citation type="journal article" date="2019" name="Nat. Ecol. Evol.">
        <title>Megaphylogeny resolves global patterns of mushroom evolution.</title>
        <authorList>
            <person name="Varga T."/>
            <person name="Krizsan K."/>
            <person name="Foldi C."/>
            <person name="Dima B."/>
            <person name="Sanchez-Garcia M."/>
            <person name="Sanchez-Ramirez S."/>
            <person name="Szollosi G.J."/>
            <person name="Szarkandi J.G."/>
            <person name="Papp V."/>
            <person name="Albert L."/>
            <person name="Andreopoulos W."/>
            <person name="Angelini C."/>
            <person name="Antonin V."/>
            <person name="Barry K.W."/>
            <person name="Bougher N.L."/>
            <person name="Buchanan P."/>
            <person name="Buyck B."/>
            <person name="Bense V."/>
            <person name="Catcheside P."/>
            <person name="Chovatia M."/>
            <person name="Cooper J."/>
            <person name="Damon W."/>
            <person name="Desjardin D."/>
            <person name="Finy P."/>
            <person name="Geml J."/>
            <person name="Haridas S."/>
            <person name="Hughes K."/>
            <person name="Justo A."/>
            <person name="Karasinski D."/>
            <person name="Kautmanova I."/>
            <person name="Kiss B."/>
            <person name="Kocsube S."/>
            <person name="Kotiranta H."/>
            <person name="LaButti K.M."/>
            <person name="Lechner B.E."/>
            <person name="Liimatainen K."/>
            <person name="Lipzen A."/>
            <person name="Lukacs Z."/>
            <person name="Mihaltcheva S."/>
            <person name="Morgado L.N."/>
            <person name="Niskanen T."/>
            <person name="Noordeloos M.E."/>
            <person name="Ohm R.A."/>
            <person name="Ortiz-Santana B."/>
            <person name="Ovrebo C."/>
            <person name="Racz N."/>
            <person name="Riley R."/>
            <person name="Savchenko A."/>
            <person name="Shiryaev A."/>
            <person name="Soop K."/>
            <person name="Spirin V."/>
            <person name="Szebenyi C."/>
            <person name="Tomsovsky M."/>
            <person name="Tulloss R.E."/>
            <person name="Uehling J."/>
            <person name="Grigoriev I.V."/>
            <person name="Vagvolgyi C."/>
            <person name="Papp T."/>
            <person name="Martin F.M."/>
            <person name="Miettinen O."/>
            <person name="Hibbett D.S."/>
            <person name="Nagy L.G."/>
        </authorList>
    </citation>
    <scope>NUCLEOTIDE SEQUENCE [LARGE SCALE GENOMIC DNA]</scope>
    <source>
        <strain evidence="2 3">CBS 309.79</strain>
    </source>
</reference>
<gene>
    <name evidence="2" type="ORF">BDV98DRAFT_566181</name>
</gene>
<protein>
    <submittedName>
        <fullName evidence="2">Uncharacterized protein</fullName>
    </submittedName>
</protein>
<proteinExistence type="predicted"/>
<dbReference type="AlphaFoldDB" id="A0A5C3QL39"/>
<feature type="region of interest" description="Disordered" evidence="1">
    <location>
        <begin position="1"/>
        <end position="27"/>
    </location>
</feature>
<dbReference type="Proteomes" id="UP000305067">
    <property type="component" value="Unassembled WGS sequence"/>
</dbReference>